<reference evidence="3" key="1">
    <citation type="submission" date="2017-06" db="EMBL/GenBank/DDBJ databases">
        <title>Genome analysis of Fimbriiglobus ruber SP5, the first member of the order Planctomycetales with confirmed chitinolytic capability.</title>
        <authorList>
            <person name="Ravin N.V."/>
            <person name="Rakitin A.L."/>
            <person name="Ivanova A.A."/>
            <person name="Beletsky A.V."/>
            <person name="Kulichevskaya I.S."/>
            <person name="Mardanov A.V."/>
            <person name="Dedysh S.N."/>
        </authorList>
    </citation>
    <scope>NUCLEOTIDE SEQUENCE [LARGE SCALE GENOMIC DNA]</scope>
    <source>
        <strain evidence="3">SP5</strain>
    </source>
</reference>
<name>A0A225DSI8_9BACT</name>
<dbReference type="AlphaFoldDB" id="A0A225DSI8"/>
<comment type="caution">
    <text evidence="2">The sequence shown here is derived from an EMBL/GenBank/DDBJ whole genome shotgun (WGS) entry which is preliminary data.</text>
</comment>
<gene>
    <name evidence="2" type="ORF">FRUB_03632</name>
</gene>
<feature type="transmembrane region" description="Helical" evidence="1">
    <location>
        <begin position="28"/>
        <end position="50"/>
    </location>
</feature>
<evidence type="ECO:0000313" key="2">
    <source>
        <dbReference type="EMBL" id="OWK44033.1"/>
    </source>
</evidence>
<proteinExistence type="predicted"/>
<evidence type="ECO:0000256" key="1">
    <source>
        <dbReference type="SAM" id="Phobius"/>
    </source>
</evidence>
<sequence>MTRSACRIRQERLSGKWTAPGEKAVGQMVFLTVLATALGALGVAAIANVMDLGRQ</sequence>
<protein>
    <submittedName>
        <fullName evidence="2">Uncharacterized protein</fullName>
    </submittedName>
</protein>
<keyword evidence="1" id="KW-0472">Membrane</keyword>
<accession>A0A225DSI8</accession>
<evidence type="ECO:0000313" key="3">
    <source>
        <dbReference type="Proteomes" id="UP000214646"/>
    </source>
</evidence>
<keyword evidence="1" id="KW-0812">Transmembrane</keyword>
<dbReference type="Proteomes" id="UP000214646">
    <property type="component" value="Unassembled WGS sequence"/>
</dbReference>
<organism evidence="2 3">
    <name type="scientific">Fimbriiglobus ruber</name>
    <dbReference type="NCBI Taxonomy" id="1908690"/>
    <lineage>
        <taxon>Bacteria</taxon>
        <taxon>Pseudomonadati</taxon>
        <taxon>Planctomycetota</taxon>
        <taxon>Planctomycetia</taxon>
        <taxon>Gemmatales</taxon>
        <taxon>Gemmataceae</taxon>
        <taxon>Fimbriiglobus</taxon>
    </lineage>
</organism>
<keyword evidence="3" id="KW-1185">Reference proteome</keyword>
<dbReference type="EMBL" id="NIDE01000004">
    <property type="protein sequence ID" value="OWK44033.1"/>
    <property type="molecule type" value="Genomic_DNA"/>
</dbReference>
<keyword evidence="1" id="KW-1133">Transmembrane helix</keyword>